<dbReference type="Gene3D" id="3.40.50.620">
    <property type="entry name" value="HUPs"/>
    <property type="match status" value="1"/>
</dbReference>
<reference evidence="2 5" key="2">
    <citation type="submission" date="2020-10" db="EMBL/GenBank/DDBJ databases">
        <title>Genome sequences of Pseudomonas isolates.</title>
        <authorList>
            <person name="Wessels L."/>
            <person name="Reich F."/>
            <person name="Hammerl J."/>
        </authorList>
    </citation>
    <scope>NUCLEOTIDE SEQUENCE [LARGE SCALE GENOMIC DNA]</scope>
    <source>
        <strain evidence="2 5">20-MO00624-0</strain>
    </source>
</reference>
<dbReference type="EMBL" id="UAUF01000014">
    <property type="protein sequence ID" value="SPZ13190.1"/>
    <property type="molecule type" value="Genomic_DNA"/>
</dbReference>
<accession>A0A2X2F3D8</accession>
<reference evidence="3 4" key="1">
    <citation type="submission" date="2018-06" db="EMBL/GenBank/DDBJ databases">
        <authorList>
            <consortium name="Pathogen Informatics"/>
            <person name="Doyle S."/>
        </authorList>
    </citation>
    <scope>NUCLEOTIDE SEQUENCE [LARGE SCALE GENOMIC DNA]</scope>
    <source>
        <strain evidence="3 4">NCTC11842</strain>
    </source>
</reference>
<evidence type="ECO:0000313" key="4">
    <source>
        <dbReference type="Proteomes" id="UP000250443"/>
    </source>
</evidence>
<dbReference type="Proteomes" id="UP000626180">
    <property type="component" value="Unassembled WGS sequence"/>
</dbReference>
<evidence type="ECO:0000313" key="3">
    <source>
        <dbReference type="EMBL" id="SPZ13190.1"/>
    </source>
</evidence>
<dbReference type="InterPro" id="IPR014729">
    <property type="entry name" value="Rossmann-like_a/b/a_fold"/>
</dbReference>
<organism evidence="3 4">
    <name type="scientific">Pseudomonas luteola</name>
    <dbReference type="NCBI Taxonomy" id="47886"/>
    <lineage>
        <taxon>Bacteria</taxon>
        <taxon>Pseudomonadati</taxon>
        <taxon>Pseudomonadota</taxon>
        <taxon>Gammaproteobacteria</taxon>
        <taxon>Pseudomonadales</taxon>
        <taxon>Pseudomonadaceae</taxon>
        <taxon>Pseudomonas</taxon>
    </lineage>
</organism>
<feature type="domain" description="DUF218" evidence="1">
    <location>
        <begin position="23"/>
        <end position="130"/>
    </location>
</feature>
<proteinExistence type="predicted"/>
<evidence type="ECO:0000259" key="1">
    <source>
        <dbReference type="Pfam" id="PF02698"/>
    </source>
</evidence>
<evidence type="ECO:0000313" key="5">
    <source>
        <dbReference type="Proteomes" id="UP000626180"/>
    </source>
</evidence>
<dbReference type="RefSeq" id="WP_010796646.1">
    <property type="nucleotide sequence ID" value="NZ_CP069262.1"/>
</dbReference>
<dbReference type="EMBL" id="JADMCD010000008">
    <property type="protein sequence ID" value="MBF8642148.1"/>
    <property type="molecule type" value="Genomic_DNA"/>
</dbReference>
<evidence type="ECO:0000313" key="2">
    <source>
        <dbReference type="EMBL" id="MBF8642148.1"/>
    </source>
</evidence>
<name>A0A2X2F3D8_PSELU</name>
<dbReference type="AlphaFoldDB" id="A0A2X2F3D8"/>
<sequence length="207" mass="23059">MHSDSVTALVTQLFGADVLVPVDALIIMGSPHHIDEIAQAANIIIQITKPRVIIPSGYQGEAEALAHACIKRGAPAERFVLEQQARHTEENVRYSLALVNNLPGKQRVGYVCKNYASLRCRLTFERYRNGHECYGFTVNLFEEALEDFQRNPLFKQKLAGELKKVLNYSARGWIAPIPPNAAYTRADIEQLYGALAASQETLPIALR</sequence>
<protein>
    <submittedName>
        <fullName evidence="3">DUF218 domain</fullName>
    </submittedName>
    <submittedName>
        <fullName evidence="2">YdcF family protein</fullName>
    </submittedName>
</protein>
<gene>
    <name evidence="2" type="ORF">IRZ65_15790</name>
    <name evidence="3" type="ORF">NCTC11842_04911</name>
</gene>
<dbReference type="CDD" id="cd06259">
    <property type="entry name" value="YdcF-like"/>
    <property type="match status" value="1"/>
</dbReference>
<keyword evidence="5" id="KW-1185">Reference proteome</keyword>
<dbReference type="Proteomes" id="UP000250443">
    <property type="component" value="Unassembled WGS sequence"/>
</dbReference>
<dbReference type="Pfam" id="PF02698">
    <property type="entry name" value="DUF218"/>
    <property type="match status" value="1"/>
</dbReference>
<dbReference type="InterPro" id="IPR003848">
    <property type="entry name" value="DUF218"/>
</dbReference>